<sequence length="652" mass="73405">MSSVTARNPMFRRFNLGLLGLATLDRTDTVCAFVPASRQSLARGSVGFGASTSTSPVAPPTDEEDNLSSNGVGANLLNPPNGEAMDYGDEPIDDEELISLPRHSSNGRVSNILEKAETVLRGLHRQSVKVQDALEEEQIEREESSEGYEKVDATSGSPANECVFANSYINLGRVETIGFDYDYTLVTYRPELLELIYDMALKRLVNDKQYPVEMLHADMAFDPHFSIRGLAVDRETGWICHLSYTHKVAVAWEGRNKVKRNRLFEEYSGKRALRPDERKSRLKPLNDRFSMAECCLIADVAQFFKDRNIPFCPRNAVNDVLKAIGETHISGDFHRMVAEHPEKYFNESPHLKTVLESLKASGKRLIFVSNSPFWYVDAGMSYVVGPNWRNAWDVVIVSAGKPAFYTENSRPFREVSAKTGRIKFKKITELEPGEVYTEGCLRELTKCLPRWHDDADVSAGELGYDTQSQNLGASSNLASPNVLYIGDSLFADLVDAKREYGWTTAAVTPEVGYEMEAQSKTRFVLSERTINLLLNCLRMVQAELGNGPRSADDIAVMDAVENLVSKWRDEQTDMLKNPFGSVFRARFQPSLFAHSLKRYCDLYMSSVSALRHYSPQHRFYPDDARLLSHEVRGIEGECWDLEDVLRYGAVDE</sequence>
<evidence type="ECO:0000313" key="6">
    <source>
        <dbReference type="EMBL" id="CAE2220479.1"/>
    </source>
</evidence>
<dbReference type="FunFam" id="3.40.50.1000:FF:000176">
    <property type="entry name" value="5'-nucleotidase domain-containing protein, putative"/>
    <property type="match status" value="1"/>
</dbReference>
<dbReference type="Gene3D" id="3.40.50.1000">
    <property type="entry name" value="HAD superfamily/HAD-like"/>
    <property type="match status" value="1"/>
</dbReference>
<evidence type="ECO:0000256" key="3">
    <source>
        <dbReference type="ARBA" id="ARBA00022801"/>
    </source>
</evidence>
<organism evidence="6">
    <name type="scientific">Odontella aurita</name>
    <dbReference type="NCBI Taxonomy" id="265563"/>
    <lineage>
        <taxon>Eukaryota</taxon>
        <taxon>Sar</taxon>
        <taxon>Stramenopiles</taxon>
        <taxon>Ochrophyta</taxon>
        <taxon>Bacillariophyta</taxon>
        <taxon>Mediophyceae</taxon>
        <taxon>Biddulphiophycidae</taxon>
        <taxon>Eupodiscales</taxon>
        <taxon>Odontellaceae</taxon>
        <taxon>Odontella</taxon>
    </lineage>
</organism>
<comment type="similarity">
    <text evidence="1">Belongs to the 5'(3')-deoxyribonucleotidase family.</text>
</comment>
<evidence type="ECO:0000256" key="2">
    <source>
        <dbReference type="ARBA" id="ARBA00022723"/>
    </source>
</evidence>
<dbReference type="PANTHER" id="PTHR12103:SF12">
    <property type="entry name" value="FI20020P1"/>
    <property type="match status" value="1"/>
</dbReference>
<dbReference type="PANTHER" id="PTHR12103">
    <property type="entry name" value="5'-NUCLEOTIDASE DOMAIN-CONTAINING"/>
    <property type="match status" value="1"/>
</dbReference>
<name>A0A7S4I7E9_9STRA</name>
<dbReference type="GO" id="GO:0008253">
    <property type="term" value="F:5'-nucleotidase activity"/>
    <property type="evidence" value="ECO:0007669"/>
    <property type="project" value="TreeGrafter"/>
</dbReference>
<dbReference type="SUPFAM" id="SSF56784">
    <property type="entry name" value="HAD-like"/>
    <property type="match status" value="1"/>
</dbReference>
<protein>
    <recommendedName>
        <fullName evidence="7">5'-nucleotidase</fullName>
    </recommendedName>
</protein>
<evidence type="ECO:0000256" key="4">
    <source>
        <dbReference type="ARBA" id="ARBA00022842"/>
    </source>
</evidence>
<dbReference type="InterPro" id="IPR036412">
    <property type="entry name" value="HAD-like_sf"/>
</dbReference>
<keyword evidence="3" id="KW-0378">Hydrolase</keyword>
<proteinExistence type="inferred from homology"/>
<dbReference type="Pfam" id="PF05761">
    <property type="entry name" value="5_nucleotid"/>
    <property type="match status" value="2"/>
</dbReference>
<dbReference type="InterPro" id="IPR023214">
    <property type="entry name" value="HAD_sf"/>
</dbReference>
<accession>A0A7S4I7E9</accession>
<dbReference type="EMBL" id="HBKQ01012000">
    <property type="protein sequence ID" value="CAE2220479.1"/>
    <property type="molecule type" value="Transcribed_RNA"/>
</dbReference>
<keyword evidence="2" id="KW-0479">Metal-binding</keyword>
<dbReference type="NCBIfam" id="TIGR02244">
    <property type="entry name" value="HAD-IG-Ncltidse"/>
    <property type="match status" value="1"/>
</dbReference>
<evidence type="ECO:0000256" key="1">
    <source>
        <dbReference type="ARBA" id="ARBA00009589"/>
    </source>
</evidence>
<dbReference type="InterPro" id="IPR008380">
    <property type="entry name" value="HAD-SF_hydro_IG_5-nucl"/>
</dbReference>
<dbReference type="AlphaFoldDB" id="A0A7S4I7E9"/>
<evidence type="ECO:0008006" key="7">
    <source>
        <dbReference type="Google" id="ProtNLM"/>
    </source>
</evidence>
<evidence type="ECO:0000256" key="5">
    <source>
        <dbReference type="SAM" id="MobiDB-lite"/>
    </source>
</evidence>
<reference evidence="6" key="1">
    <citation type="submission" date="2021-01" db="EMBL/GenBank/DDBJ databases">
        <authorList>
            <person name="Corre E."/>
            <person name="Pelletier E."/>
            <person name="Niang G."/>
            <person name="Scheremetjew M."/>
            <person name="Finn R."/>
            <person name="Kale V."/>
            <person name="Holt S."/>
            <person name="Cochrane G."/>
            <person name="Meng A."/>
            <person name="Brown T."/>
            <person name="Cohen L."/>
        </authorList>
    </citation>
    <scope>NUCLEOTIDE SEQUENCE</scope>
    <source>
        <strain evidence="6">Isolate 1302-5</strain>
    </source>
</reference>
<keyword evidence="4" id="KW-0460">Magnesium</keyword>
<feature type="region of interest" description="Disordered" evidence="5">
    <location>
        <begin position="47"/>
        <end position="81"/>
    </location>
</feature>
<dbReference type="GO" id="GO:0046872">
    <property type="term" value="F:metal ion binding"/>
    <property type="evidence" value="ECO:0007669"/>
    <property type="project" value="UniProtKB-KW"/>
</dbReference>
<gene>
    <name evidence="6" type="ORF">OAUR00152_LOCUS8146</name>
</gene>